<dbReference type="PANTHER" id="PTHR43806:SF11">
    <property type="entry name" value="CEREVISIN-RELATED"/>
    <property type="match status" value="1"/>
</dbReference>
<evidence type="ECO:0000256" key="1">
    <source>
        <dbReference type="ARBA" id="ARBA00011073"/>
    </source>
</evidence>
<feature type="compositionally biased region" description="Pro residues" evidence="7">
    <location>
        <begin position="392"/>
        <end position="409"/>
    </location>
</feature>
<gene>
    <name evidence="11" type="ORF">THASP1DRAFT_18287</name>
</gene>
<dbReference type="InterPro" id="IPR023828">
    <property type="entry name" value="Peptidase_S8_Ser-AS"/>
</dbReference>
<dbReference type="PROSITE" id="PS00137">
    <property type="entry name" value="SUBTILASE_HIS"/>
    <property type="match status" value="1"/>
</dbReference>
<dbReference type="SUPFAM" id="SSF54897">
    <property type="entry name" value="Protease propeptides/inhibitors"/>
    <property type="match status" value="1"/>
</dbReference>
<evidence type="ECO:0000256" key="4">
    <source>
        <dbReference type="ARBA" id="ARBA00022825"/>
    </source>
</evidence>
<dbReference type="Pfam" id="PF00082">
    <property type="entry name" value="Peptidase_S8"/>
    <property type="match status" value="1"/>
</dbReference>
<proteinExistence type="inferred from homology"/>
<keyword evidence="8" id="KW-0732">Signal</keyword>
<feature type="chain" id="PRO_5020780589" evidence="8">
    <location>
        <begin position="17"/>
        <end position="446"/>
    </location>
</feature>
<evidence type="ECO:0000259" key="9">
    <source>
        <dbReference type="Pfam" id="PF00082"/>
    </source>
</evidence>
<dbReference type="Pfam" id="PF05922">
    <property type="entry name" value="Inhibitor_I9"/>
    <property type="match status" value="1"/>
</dbReference>
<feature type="active site" description="Charge relay system" evidence="5">
    <location>
        <position position="178"/>
    </location>
</feature>
<dbReference type="STRING" id="78915.A0A4P9XLA5"/>
<keyword evidence="2 5" id="KW-0645">Protease</keyword>
<evidence type="ECO:0000256" key="3">
    <source>
        <dbReference type="ARBA" id="ARBA00022801"/>
    </source>
</evidence>
<dbReference type="InterPro" id="IPR034193">
    <property type="entry name" value="PCSK9_ProteinaseK-like"/>
</dbReference>
<feature type="region of interest" description="Disordered" evidence="7">
    <location>
        <begin position="380"/>
        <end position="409"/>
    </location>
</feature>
<feature type="active site" description="Charge relay system" evidence="5">
    <location>
        <position position="331"/>
    </location>
</feature>
<dbReference type="AlphaFoldDB" id="A0A4P9XLA5"/>
<dbReference type="Gene3D" id="3.30.70.80">
    <property type="entry name" value="Peptidase S8 propeptide/proteinase inhibitor I9"/>
    <property type="match status" value="1"/>
</dbReference>
<feature type="active site" description="Charge relay system" evidence="5">
    <location>
        <position position="146"/>
    </location>
</feature>
<evidence type="ECO:0000256" key="5">
    <source>
        <dbReference type="PROSITE-ProRule" id="PRU01240"/>
    </source>
</evidence>
<dbReference type="PANTHER" id="PTHR43806">
    <property type="entry name" value="PEPTIDASE S8"/>
    <property type="match status" value="1"/>
</dbReference>
<dbReference type="OrthoDB" id="206201at2759"/>
<evidence type="ECO:0000256" key="7">
    <source>
        <dbReference type="SAM" id="MobiDB-lite"/>
    </source>
</evidence>
<organism evidence="11 12">
    <name type="scientific">Thamnocephalis sphaerospora</name>
    <dbReference type="NCBI Taxonomy" id="78915"/>
    <lineage>
        <taxon>Eukaryota</taxon>
        <taxon>Fungi</taxon>
        <taxon>Fungi incertae sedis</taxon>
        <taxon>Zoopagomycota</taxon>
        <taxon>Zoopagomycotina</taxon>
        <taxon>Zoopagomycetes</taxon>
        <taxon>Zoopagales</taxon>
        <taxon>Sigmoideomycetaceae</taxon>
        <taxon>Thamnocephalis</taxon>
    </lineage>
</organism>
<accession>A0A4P9XLA5</accession>
<dbReference type="InterPro" id="IPR036852">
    <property type="entry name" value="Peptidase_S8/S53_dom_sf"/>
</dbReference>
<feature type="domain" description="Peptidase S8/S53" evidence="9">
    <location>
        <begin position="137"/>
        <end position="367"/>
    </location>
</feature>
<evidence type="ECO:0000256" key="8">
    <source>
        <dbReference type="SAM" id="SignalP"/>
    </source>
</evidence>
<dbReference type="PROSITE" id="PS51892">
    <property type="entry name" value="SUBTILASE"/>
    <property type="match status" value="1"/>
</dbReference>
<evidence type="ECO:0000256" key="6">
    <source>
        <dbReference type="RuleBase" id="RU003355"/>
    </source>
</evidence>
<dbReference type="InterPro" id="IPR023827">
    <property type="entry name" value="Peptidase_S8_Asp-AS"/>
</dbReference>
<dbReference type="GO" id="GO:0006508">
    <property type="term" value="P:proteolysis"/>
    <property type="evidence" value="ECO:0007669"/>
    <property type="project" value="UniProtKB-KW"/>
</dbReference>
<comment type="similarity">
    <text evidence="1 5 6">Belongs to the peptidase S8 family.</text>
</comment>
<dbReference type="Gene3D" id="3.40.50.200">
    <property type="entry name" value="Peptidase S8/S53 domain"/>
    <property type="match status" value="1"/>
</dbReference>
<dbReference type="InterPro" id="IPR000209">
    <property type="entry name" value="Peptidase_S8/S53_dom"/>
</dbReference>
<protein>
    <submittedName>
        <fullName evidence="11">Peptidase S8/S53 domain-containing protein</fullName>
    </submittedName>
</protein>
<dbReference type="InterPro" id="IPR010259">
    <property type="entry name" value="S8pro/Inhibitor_I9"/>
</dbReference>
<evidence type="ECO:0000259" key="10">
    <source>
        <dbReference type="Pfam" id="PF05922"/>
    </source>
</evidence>
<evidence type="ECO:0000313" key="12">
    <source>
        <dbReference type="Proteomes" id="UP000271241"/>
    </source>
</evidence>
<dbReference type="GO" id="GO:0004252">
    <property type="term" value="F:serine-type endopeptidase activity"/>
    <property type="evidence" value="ECO:0007669"/>
    <property type="project" value="UniProtKB-UniRule"/>
</dbReference>
<feature type="domain" description="Inhibitor I9" evidence="10">
    <location>
        <begin position="63"/>
        <end position="104"/>
    </location>
</feature>
<dbReference type="CDD" id="cd04077">
    <property type="entry name" value="Peptidases_S8_PCSK9_ProteinaseK_like"/>
    <property type="match status" value="1"/>
</dbReference>
<keyword evidence="3 5" id="KW-0378">Hydrolase</keyword>
<reference evidence="12" key="1">
    <citation type="journal article" date="2018" name="Nat. Microbiol.">
        <title>Leveraging single-cell genomics to expand the fungal tree of life.</title>
        <authorList>
            <person name="Ahrendt S.R."/>
            <person name="Quandt C.A."/>
            <person name="Ciobanu D."/>
            <person name="Clum A."/>
            <person name="Salamov A."/>
            <person name="Andreopoulos B."/>
            <person name="Cheng J.F."/>
            <person name="Woyke T."/>
            <person name="Pelin A."/>
            <person name="Henrissat B."/>
            <person name="Reynolds N.K."/>
            <person name="Benny G.L."/>
            <person name="Smith M.E."/>
            <person name="James T.Y."/>
            <person name="Grigoriev I.V."/>
        </authorList>
    </citation>
    <scope>NUCLEOTIDE SEQUENCE [LARGE SCALE GENOMIC DNA]</scope>
    <source>
        <strain evidence="12">RSA 1356</strain>
    </source>
</reference>
<dbReference type="InterPro" id="IPR037045">
    <property type="entry name" value="S8pro/Inhibitor_I9_sf"/>
</dbReference>
<dbReference type="FunFam" id="3.40.50.200:FF:000014">
    <property type="entry name" value="Proteinase K"/>
    <property type="match status" value="1"/>
</dbReference>
<dbReference type="Proteomes" id="UP000271241">
    <property type="component" value="Unassembled WGS sequence"/>
</dbReference>
<dbReference type="InterPro" id="IPR022398">
    <property type="entry name" value="Peptidase_S8_His-AS"/>
</dbReference>
<keyword evidence="12" id="KW-1185">Reference proteome</keyword>
<feature type="compositionally biased region" description="Polar residues" evidence="7">
    <location>
        <begin position="380"/>
        <end position="389"/>
    </location>
</feature>
<dbReference type="SUPFAM" id="SSF52743">
    <property type="entry name" value="Subtilisin-like"/>
    <property type="match status" value="1"/>
</dbReference>
<evidence type="ECO:0000256" key="2">
    <source>
        <dbReference type="ARBA" id="ARBA00022670"/>
    </source>
</evidence>
<sequence>MLAISAVLLYAASASALFSDTAQAGDSLQESVQDAFIVKLRTGTQSNVFLSAIRSLLGRVLDVQHTYDHNIFQGFAGKLTAEEVKRLRQDSRVESVEPQVIMHIANEQASPPSWGLTRVSQRSLDLTKPYVYPDTAGEGIDIWVIDTGIQANHTDFGGRATFAKSFVTSEADADLHGHGTHVAGTIASKTYGVAKKARVFGIKVMDARGSGSDANVIAGIQYAVKNGRPGKTVINMSLGGRKSSAVDSAVAAAANAGIAVIVAAGNEKKDACNGSPSGSDKVLTVAASDRTDAQASFSNYGKCVDLYAPGVSITSLWKGGNGATKSISGTSMASPHVAGIAALYLASGLVNSVNELYNALVRNATPSAIKKPSANTINRLAYSSPSNGVQPGPFPNPPPEPAPSPSPFPFTLPFNLSKLPFPIKPPNLGSGSILPLPFSRNSNGNA</sequence>
<name>A0A4P9XLA5_9FUNG</name>
<dbReference type="PROSITE" id="PS00136">
    <property type="entry name" value="SUBTILASE_ASP"/>
    <property type="match status" value="1"/>
</dbReference>
<dbReference type="PROSITE" id="PS00138">
    <property type="entry name" value="SUBTILASE_SER"/>
    <property type="match status" value="1"/>
</dbReference>
<dbReference type="GO" id="GO:0005615">
    <property type="term" value="C:extracellular space"/>
    <property type="evidence" value="ECO:0007669"/>
    <property type="project" value="TreeGrafter"/>
</dbReference>
<dbReference type="InterPro" id="IPR050131">
    <property type="entry name" value="Peptidase_S8_subtilisin-like"/>
</dbReference>
<dbReference type="InterPro" id="IPR015500">
    <property type="entry name" value="Peptidase_S8_subtilisin-rel"/>
</dbReference>
<evidence type="ECO:0000313" key="11">
    <source>
        <dbReference type="EMBL" id="RKP06585.1"/>
    </source>
</evidence>
<keyword evidence="4 5" id="KW-0720">Serine protease</keyword>
<dbReference type="PRINTS" id="PR00723">
    <property type="entry name" value="SUBTILISIN"/>
</dbReference>
<dbReference type="EMBL" id="KZ992855">
    <property type="protein sequence ID" value="RKP06585.1"/>
    <property type="molecule type" value="Genomic_DNA"/>
</dbReference>
<feature type="signal peptide" evidence="8">
    <location>
        <begin position="1"/>
        <end position="16"/>
    </location>
</feature>